<feature type="domain" description="Fibronectin type-III" evidence="4">
    <location>
        <begin position="196"/>
        <end position="283"/>
    </location>
</feature>
<dbReference type="InterPro" id="IPR003961">
    <property type="entry name" value="FN3_dom"/>
</dbReference>
<dbReference type="Pfam" id="PF23759">
    <property type="entry name" value="GBD_T9SS_assoc"/>
    <property type="match status" value="2"/>
</dbReference>
<feature type="domain" description="Fibronectin type-III" evidence="4">
    <location>
        <begin position="625"/>
        <end position="716"/>
    </location>
</feature>
<evidence type="ECO:0000259" key="4">
    <source>
        <dbReference type="PROSITE" id="PS50853"/>
    </source>
</evidence>
<organism evidence="5 6">
    <name type="scientific">Flavobacterium psychrophilum</name>
    <dbReference type="NCBI Taxonomy" id="96345"/>
    <lineage>
        <taxon>Bacteria</taxon>
        <taxon>Pseudomonadati</taxon>
        <taxon>Bacteroidota</taxon>
        <taxon>Flavobacteriia</taxon>
        <taxon>Flavobacteriales</taxon>
        <taxon>Flavobacteriaceae</taxon>
        <taxon>Flavobacterium</taxon>
    </lineage>
</organism>
<dbReference type="SUPFAM" id="SSF49265">
    <property type="entry name" value="Fibronectin type III"/>
    <property type="match status" value="4"/>
</dbReference>
<dbReference type="CDD" id="cd00063">
    <property type="entry name" value="FN3"/>
    <property type="match status" value="2"/>
</dbReference>
<dbReference type="InterPro" id="IPR056600">
    <property type="entry name" value="GBD_T9SS_assoc"/>
</dbReference>
<accession>A0A7U2NFN3</accession>
<dbReference type="NCBIfam" id="TIGR04131">
    <property type="entry name" value="Bac_Flav_CTERM"/>
    <property type="match status" value="1"/>
</dbReference>
<dbReference type="SUPFAM" id="SSF49854">
    <property type="entry name" value="Spermadhesin, CUB domain"/>
    <property type="match status" value="1"/>
</dbReference>
<feature type="domain" description="Fibronectin type-III" evidence="4">
    <location>
        <begin position="939"/>
        <end position="1036"/>
    </location>
</feature>
<dbReference type="PROSITE" id="PS50853">
    <property type="entry name" value="FN3"/>
    <property type="match status" value="5"/>
</dbReference>
<feature type="chain" id="PRO_5030588237" evidence="3">
    <location>
        <begin position="20"/>
        <end position="2008"/>
    </location>
</feature>
<sequence length="2008" mass="208358">MKKIIIAFFMIIFPLLSFAQITEGFEGATFPPATPGNWAVLDNGVGTAVSWTETTDPTRVHSGLKAAIVDRENIGAGNTSQDWLVSPRITLTINSQLRFFTRQTSVPDNGTTYEIRVSTDASQTNQAAYTTVQTWNDLTLNASPLVYEEKIVSLAAYPAGTQLYVAFVRVNTQPTGATSGDRWLIDDVKVAERCLDPMGLNVTNLASVSATLNWINPGSATQWEVEVVPVASAPTGVGVITGAPTYSAAGLTPGTDYVFYVRSLCSAGVKSAWISSLFSTKPLGSICVSPIIIGSSTYSHSSDTIFYGNDVAVPQGAGCAGGTTNYLAGFDVFYSYTPATSGNISVTMTPTNPNSSLFVYNGCANVGVTCLGTGVANSSNAPRVIPSLAVVAGQTYIFVISTNTSTQSTPYTLVIQPVTCTPPAGLTATNIGTATANLTWTNPTAATSWQVAVQPAGGTIPTVPGIIANTNINFGVSGLTLGTAYQYWVRSDCGAGVFSPWAGPYLFNTNVCEVVDQCTYTFRLESTTAQWSNARMEVRQNGYVVATLGQQFTSGTLLNVPVTLCQNYPFQLVWTVAGTVPTRVKVSIINNAPFSQTIYTKAAGIGTTGPLYATTFNCGQAACLDPTNLTTTAITTTTVNLGWTANGSTLWDIYLVPTGSPAPTALSVATYAGVTTNPLAVTGRTQNTTYDFYVRAVCGASKSNWSIVKKFTTLPTCLAPNTLTVTAITSATVTVGWTNVGTATSWNCIALPCGSPAPTAASTGWVAAPTNPFVMTGLSAGTCYDFYVRGACSASDIGPWSGVKTATTLPGCGGGFFDTGGATAGYSDNENSIITICPTNPSDIVTVTFTAFDIEPRSDGLYVFDGNSITAPQIASTNPAGTVAAMALPGAYWGTTNPGPFTSSSTDGCLTFRFRSDSGGQGAGWTANVTCGPPPSCVKPKLLTVSSITQTTAMLGWNQPLNPNGSQATTWQVLVLPCGSPVPTAASTGWTTTTGNPYITTGLLPGTCYEFYVRASCSATEVSLWNGPKSFTTLLINDECIGSILVPVNQNTNCLQTVAGTVNAATASPEANSCGAIEDNDDVWYHFTATSTTHHISLLGLNYATNPSGLEYTLYTGSCGAMTQFRGCVTDTGANNTTGLTIGQTYYVRVYSTATTSSTIQFELCIGTTQITCPTALPLCAIAPIVIPNNVGVPKLPNPVSPYSTTNANVGCLVSAPAPTFYYLTIPTNGNYSFFLEQGRTNVFPSPAGTGLDVDFVAWGPYTSTAAACASISTATAPATGNFCSYSFANTETFTVNGAIAGQVYVLMITNFSQDRGFVRISQTTGPIPSSCCPYTNFSYPGAFFCQNSANILPTLQSGGTAGTFSATPAGLVINPVTGEINIGASAVGSYTVKNEIVGSGSCTTSTSTWLIKITAPANATISYSAPAYCANDTVVKNVTQTGTTGGTYYAVPAGLSINTATGAINPSASMPGNYTVNYAIATVAGCPTFLAPTAVTITKLPLATFNYGVLPHCQNAGSASPTFAAGGVAGLFTSTTGLIINTNTGVVDLAASTPATYTVTNTITGSGGCGTVVYSNTITIATSAIATFNYASSPYCQNMGTVSPIFTGGGVAGTFSSTAGLVINGVTGAVDLAASTPATYIVTNTIAPVNGCSLVSAFATIIINPNPRATIASSDADNTICSNDSATITVTPINYTTGATYSWTLNGNPIAGTTNTIPATATGTYAVTITLNGCTNITPLSLAFTVNSLPNFTLTGTNIVKCINETAVLSVVPTNFSLTDPTITYSWTLGGNPLSNTTSSISILAYGTYAVTVRNAGCTTTHQVNVTLDTASIPIGTNAQCVGQNYILTASPVNGSFTPGIGNVSYVWKNASGTVVGANTNTFNVSEYIRNNASITLPTTFTVAIVTIPEGCTDTTTFNVSTSVCIIQKGISPNGDGDNDTFDLRGLDVKQLAIFNRYGTKVYSLANYTNQWAGQSDKGQELPDGTYYYVIDQNNGETKTGWIYINK</sequence>
<keyword evidence="3" id="KW-0732">Signal</keyword>
<dbReference type="InterPro" id="IPR000859">
    <property type="entry name" value="CUB_dom"/>
</dbReference>
<feature type="domain" description="Fibronectin type-III" evidence="4">
    <location>
        <begin position="719"/>
        <end position="811"/>
    </location>
</feature>
<dbReference type="InterPro" id="IPR036116">
    <property type="entry name" value="FN3_sf"/>
</dbReference>
<dbReference type="EMBL" id="CP059075">
    <property type="protein sequence ID" value="QRE04155.1"/>
    <property type="molecule type" value="Genomic_DNA"/>
</dbReference>
<dbReference type="SMART" id="SM00060">
    <property type="entry name" value="FN3"/>
    <property type="match status" value="5"/>
</dbReference>
<evidence type="ECO:0000313" key="5">
    <source>
        <dbReference type="EMBL" id="QRE04155.1"/>
    </source>
</evidence>
<evidence type="ECO:0000256" key="2">
    <source>
        <dbReference type="ARBA" id="ARBA00023157"/>
    </source>
</evidence>
<dbReference type="InterPro" id="IPR013783">
    <property type="entry name" value="Ig-like_fold"/>
</dbReference>
<dbReference type="PANTHER" id="PTHR46708">
    <property type="entry name" value="TENASCIN"/>
    <property type="match status" value="1"/>
</dbReference>
<dbReference type="RefSeq" id="WP_203096030.1">
    <property type="nucleotide sequence ID" value="NZ_CP059075.1"/>
</dbReference>
<dbReference type="Gene3D" id="2.60.40.10">
    <property type="entry name" value="Immunoglobulins"/>
    <property type="match status" value="7"/>
</dbReference>
<dbReference type="Pfam" id="PF13585">
    <property type="entry name" value="CHU_C"/>
    <property type="match status" value="1"/>
</dbReference>
<feature type="domain" description="Fibronectin type-III" evidence="4">
    <location>
        <begin position="422"/>
        <end position="512"/>
    </location>
</feature>
<dbReference type="Proteomes" id="UP000596329">
    <property type="component" value="Chromosome"/>
</dbReference>
<evidence type="ECO:0000256" key="1">
    <source>
        <dbReference type="ARBA" id="ARBA00022737"/>
    </source>
</evidence>
<reference evidence="5 6" key="1">
    <citation type="submission" date="2020-07" db="EMBL/GenBank/DDBJ databases">
        <title>Genomic characterization of Flavobacterium psychrophilum strains.</title>
        <authorList>
            <person name="Castillo D."/>
            <person name="Jorgensen J."/>
            <person name="Middelboe M."/>
        </authorList>
    </citation>
    <scope>NUCLEOTIDE SEQUENCE [LARGE SCALE GENOMIC DNA]</scope>
    <source>
        <strain evidence="5 6">FPS-R7</strain>
    </source>
</reference>
<dbReference type="NCBIfam" id="NF038128">
    <property type="entry name" value="choice_anch_J"/>
    <property type="match status" value="1"/>
</dbReference>
<proteinExistence type="predicted"/>
<dbReference type="PANTHER" id="PTHR46708:SF11">
    <property type="entry name" value="RECEPTOR-TYPE TYROSINE-PROTEIN PHOSPHATASE ETA-LIKE"/>
    <property type="match status" value="1"/>
</dbReference>
<dbReference type="Gene3D" id="2.60.120.200">
    <property type="match status" value="1"/>
</dbReference>
<gene>
    <name evidence="5" type="ORF">H0H26_00675</name>
</gene>
<protein>
    <submittedName>
        <fullName evidence="5">Fibronectin type III domain-containing protein</fullName>
    </submittedName>
</protein>
<keyword evidence="1" id="KW-0677">Repeat</keyword>
<dbReference type="InterPro" id="IPR026341">
    <property type="entry name" value="T9SS_type_B"/>
</dbReference>
<evidence type="ECO:0000256" key="3">
    <source>
        <dbReference type="SAM" id="SignalP"/>
    </source>
</evidence>
<dbReference type="Pfam" id="PF00041">
    <property type="entry name" value="fn3"/>
    <property type="match status" value="3"/>
</dbReference>
<dbReference type="InterPro" id="IPR050991">
    <property type="entry name" value="ECM_Regulatory_Proteins"/>
</dbReference>
<dbReference type="InterPro" id="IPR035914">
    <property type="entry name" value="Sperma_CUB_dom_sf"/>
</dbReference>
<name>A0A7U2NFN3_FLAPS</name>
<evidence type="ECO:0000313" key="6">
    <source>
        <dbReference type="Proteomes" id="UP000596329"/>
    </source>
</evidence>
<dbReference type="CDD" id="cd00041">
    <property type="entry name" value="CUB"/>
    <property type="match status" value="1"/>
</dbReference>
<dbReference type="Gene3D" id="2.60.120.290">
    <property type="entry name" value="Spermadhesin, CUB domain"/>
    <property type="match status" value="1"/>
</dbReference>
<keyword evidence="2" id="KW-1015">Disulfide bond</keyword>
<feature type="signal peptide" evidence="3">
    <location>
        <begin position="1"/>
        <end position="19"/>
    </location>
</feature>